<evidence type="ECO:0000259" key="1">
    <source>
        <dbReference type="Pfam" id="PF08659"/>
    </source>
</evidence>
<gene>
    <name evidence="2" type="ORF">EV356DRAFT_542533</name>
</gene>
<dbReference type="Gene3D" id="3.40.50.720">
    <property type="entry name" value="NAD(P)-binding Rossmann-like Domain"/>
    <property type="match status" value="1"/>
</dbReference>
<evidence type="ECO:0000313" key="2">
    <source>
        <dbReference type="EMBL" id="KAF2228476.1"/>
    </source>
</evidence>
<feature type="domain" description="Ketoreductase (KR)" evidence="1">
    <location>
        <begin position="121"/>
        <end position="290"/>
    </location>
</feature>
<evidence type="ECO:0000313" key="3">
    <source>
        <dbReference type="Proteomes" id="UP000800092"/>
    </source>
</evidence>
<dbReference type="OrthoDB" id="329835at2759"/>
<keyword evidence="3" id="KW-1185">Reference proteome</keyword>
<dbReference type="InterPro" id="IPR013968">
    <property type="entry name" value="PKS_KR"/>
</dbReference>
<proteinExistence type="predicted"/>
<name>A0A6A6GRT6_VIRVR</name>
<protein>
    <recommendedName>
        <fullName evidence="1">Ketoreductase (KR) domain-containing protein</fullName>
    </recommendedName>
</protein>
<dbReference type="Pfam" id="PF08659">
    <property type="entry name" value="KR"/>
    <property type="match status" value="1"/>
</dbReference>
<reference evidence="2" key="1">
    <citation type="journal article" date="2020" name="Stud. Mycol.">
        <title>101 Dothideomycetes genomes: a test case for predicting lifestyles and emergence of pathogens.</title>
        <authorList>
            <person name="Haridas S."/>
            <person name="Albert R."/>
            <person name="Binder M."/>
            <person name="Bloem J."/>
            <person name="Labutti K."/>
            <person name="Salamov A."/>
            <person name="Andreopoulos B."/>
            <person name="Baker S."/>
            <person name="Barry K."/>
            <person name="Bills G."/>
            <person name="Bluhm B."/>
            <person name="Cannon C."/>
            <person name="Castanera R."/>
            <person name="Culley D."/>
            <person name="Daum C."/>
            <person name="Ezra D."/>
            <person name="Gonzalez J."/>
            <person name="Henrissat B."/>
            <person name="Kuo A."/>
            <person name="Liang C."/>
            <person name="Lipzen A."/>
            <person name="Lutzoni F."/>
            <person name="Magnuson J."/>
            <person name="Mondo S."/>
            <person name="Nolan M."/>
            <person name="Ohm R."/>
            <person name="Pangilinan J."/>
            <person name="Park H.-J."/>
            <person name="Ramirez L."/>
            <person name="Alfaro M."/>
            <person name="Sun H."/>
            <person name="Tritt A."/>
            <person name="Yoshinaga Y."/>
            <person name="Zwiers L.-H."/>
            <person name="Turgeon B."/>
            <person name="Goodwin S."/>
            <person name="Spatafora J."/>
            <person name="Crous P."/>
            <person name="Grigoriev I."/>
        </authorList>
    </citation>
    <scope>NUCLEOTIDE SEQUENCE</scope>
    <source>
        <strain evidence="2">Tuck. ex Michener</strain>
    </source>
</reference>
<dbReference type="AlphaFoldDB" id="A0A6A6GRT6"/>
<dbReference type="Gene3D" id="3.90.180.10">
    <property type="entry name" value="Medium-chain alcohol dehydrogenases, catalytic domain"/>
    <property type="match status" value="1"/>
</dbReference>
<dbReference type="Proteomes" id="UP000800092">
    <property type="component" value="Unassembled WGS sequence"/>
</dbReference>
<organism evidence="2 3">
    <name type="scientific">Viridothelium virens</name>
    <name type="common">Speckled blister lichen</name>
    <name type="synonym">Trypethelium virens</name>
    <dbReference type="NCBI Taxonomy" id="1048519"/>
    <lineage>
        <taxon>Eukaryota</taxon>
        <taxon>Fungi</taxon>
        <taxon>Dikarya</taxon>
        <taxon>Ascomycota</taxon>
        <taxon>Pezizomycotina</taxon>
        <taxon>Dothideomycetes</taxon>
        <taxon>Dothideomycetes incertae sedis</taxon>
        <taxon>Trypetheliales</taxon>
        <taxon>Trypetheliaceae</taxon>
        <taxon>Viridothelium</taxon>
    </lineage>
</organism>
<accession>A0A6A6GRT6</accession>
<sequence>MPLIRPDAGHRLLSSLKAFRYRRAHTAIEFRGQTEVPYQCYQHIRDTQAEKSFFAGIGACQANEAKDIDAGFKLYSSIPQNSRLLVRVDGGNADLEAKTKLPEIYFHPEFAYLLVIDANTIDLSLVLWMIECGARELTILGNFVETSEERQSCIDNCSSLECNVAIIDGTAYFNVCAQRAVKAAKSPAWGVIYDARNVLAKAHSEANGESENLLRSSIDDLAARKFSSMHAYGVQNLYHSLDNYPLDFFTVLAALPLATEEPYHAEGQARLNSLMEIVRYRRSLGMPASLLGAAEYGRRSTHSSDASSKSEPSTAPGRISVRDELEFFDFLQFAIRISSSSHKGSKMLLLRKDYRLPTVYA</sequence>
<dbReference type="EMBL" id="ML991932">
    <property type="protein sequence ID" value="KAF2228476.1"/>
    <property type="molecule type" value="Genomic_DNA"/>
</dbReference>